<dbReference type="PANTHER" id="PTHR45138:SF9">
    <property type="entry name" value="DIGUANYLATE CYCLASE DGCM-RELATED"/>
    <property type="match status" value="1"/>
</dbReference>
<feature type="transmembrane region" description="Helical" evidence="3">
    <location>
        <begin position="159"/>
        <end position="178"/>
    </location>
</feature>
<keyword evidence="3" id="KW-1133">Transmembrane helix</keyword>
<dbReference type="OrthoDB" id="9759607at2"/>
<protein>
    <recommendedName>
        <fullName evidence="1">diguanylate cyclase</fullName>
        <ecNumber evidence="1">2.7.7.65</ecNumber>
    </recommendedName>
</protein>
<evidence type="ECO:0000256" key="1">
    <source>
        <dbReference type="ARBA" id="ARBA00012528"/>
    </source>
</evidence>
<dbReference type="NCBIfam" id="TIGR00254">
    <property type="entry name" value="GGDEF"/>
    <property type="match status" value="1"/>
</dbReference>
<dbReference type="STRING" id="401053.AciPR4_2681"/>
<dbReference type="eggNOG" id="COG3706">
    <property type="taxonomic scope" value="Bacteria"/>
</dbReference>
<evidence type="ECO:0000259" key="4">
    <source>
        <dbReference type="PROSITE" id="PS50887"/>
    </source>
</evidence>
<dbReference type="FunFam" id="3.30.70.270:FF:000001">
    <property type="entry name" value="Diguanylate cyclase domain protein"/>
    <property type="match status" value="1"/>
</dbReference>
<dbReference type="InterPro" id="IPR000160">
    <property type="entry name" value="GGDEF_dom"/>
</dbReference>
<feature type="transmembrane region" description="Helical" evidence="3">
    <location>
        <begin position="198"/>
        <end position="221"/>
    </location>
</feature>
<dbReference type="GO" id="GO:0052621">
    <property type="term" value="F:diguanylate cyclase activity"/>
    <property type="evidence" value="ECO:0007669"/>
    <property type="project" value="UniProtKB-EC"/>
</dbReference>
<organism evidence="5 6">
    <name type="scientific">Terriglobus saanensis (strain ATCC BAA-1853 / DSM 23119 / SP1PR4)</name>
    <dbReference type="NCBI Taxonomy" id="401053"/>
    <lineage>
        <taxon>Bacteria</taxon>
        <taxon>Pseudomonadati</taxon>
        <taxon>Acidobacteriota</taxon>
        <taxon>Terriglobia</taxon>
        <taxon>Terriglobales</taxon>
        <taxon>Acidobacteriaceae</taxon>
        <taxon>Terriglobus</taxon>
    </lineage>
</organism>
<evidence type="ECO:0000256" key="3">
    <source>
        <dbReference type="SAM" id="Phobius"/>
    </source>
</evidence>
<dbReference type="KEGG" id="tsa:AciPR4_2681"/>
<dbReference type="SMART" id="SM00267">
    <property type="entry name" value="GGDEF"/>
    <property type="match status" value="1"/>
</dbReference>
<dbReference type="GO" id="GO:1902201">
    <property type="term" value="P:negative regulation of bacterial-type flagellum-dependent cell motility"/>
    <property type="evidence" value="ECO:0007669"/>
    <property type="project" value="TreeGrafter"/>
</dbReference>
<comment type="catalytic activity">
    <reaction evidence="2">
        <text>2 GTP = 3',3'-c-di-GMP + 2 diphosphate</text>
        <dbReference type="Rhea" id="RHEA:24898"/>
        <dbReference type="ChEBI" id="CHEBI:33019"/>
        <dbReference type="ChEBI" id="CHEBI:37565"/>
        <dbReference type="ChEBI" id="CHEBI:58805"/>
        <dbReference type="EC" id="2.7.7.65"/>
    </reaction>
</comment>
<gene>
    <name evidence="5" type="ordered locus">AciPR4_2681</name>
</gene>
<dbReference type="RefSeq" id="WP_013569189.1">
    <property type="nucleotide sequence ID" value="NC_014963.1"/>
</dbReference>
<dbReference type="InterPro" id="IPR029787">
    <property type="entry name" value="Nucleotide_cyclase"/>
</dbReference>
<keyword evidence="3" id="KW-0812">Transmembrane</keyword>
<accession>E8V1W8</accession>
<dbReference type="Pfam" id="PF00990">
    <property type="entry name" value="GGDEF"/>
    <property type="match status" value="1"/>
</dbReference>
<dbReference type="PROSITE" id="PS50887">
    <property type="entry name" value="GGDEF"/>
    <property type="match status" value="1"/>
</dbReference>
<dbReference type="PANTHER" id="PTHR45138">
    <property type="entry name" value="REGULATORY COMPONENTS OF SENSORY TRANSDUCTION SYSTEM"/>
    <property type="match status" value="1"/>
</dbReference>
<feature type="transmembrane region" description="Helical" evidence="3">
    <location>
        <begin position="41"/>
        <end position="59"/>
    </location>
</feature>
<feature type="transmembrane region" description="Helical" evidence="3">
    <location>
        <begin position="71"/>
        <end position="90"/>
    </location>
</feature>
<dbReference type="InterPro" id="IPR050469">
    <property type="entry name" value="Diguanylate_Cyclase"/>
</dbReference>
<evidence type="ECO:0000256" key="2">
    <source>
        <dbReference type="ARBA" id="ARBA00034247"/>
    </source>
</evidence>
<dbReference type="EC" id="2.7.7.65" evidence="1"/>
<keyword evidence="6" id="KW-1185">Reference proteome</keyword>
<feature type="transmembrane region" description="Helical" evidence="3">
    <location>
        <begin position="102"/>
        <end position="122"/>
    </location>
</feature>
<dbReference type="SUPFAM" id="SSF55073">
    <property type="entry name" value="Nucleotide cyclase"/>
    <property type="match status" value="1"/>
</dbReference>
<dbReference type="CDD" id="cd01949">
    <property type="entry name" value="GGDEF"/>
    <property type="match status" value="1"/>
</dbReference>
<feature type="domain" description="GGDEF" evidence="4">
    <location>
        <begin position="281"/>
        <end position="408"/>
    </location>
</feature>
<dbReference type="InterPro" id="IPR043128">
    <property type="entry name" value="Rev_trsase/Diguanyl_cyclase"/>
</dbReference>
<dbReference type="HOGENOM" id="CLU_674269_0_0_0"/>
<keyword evidence="3" id="KW-0472">Membrane</keyword>
<dbReference type="GO" id="GO:0005886">
    <property type="term" value="C:plasma membrane"/>
    <property type="evidence" value="ECO:0007669"/>
    <property type="project" value="TreeGrafter"/>
</dbReference>
<dbReference type="AlphaFoldDB" id="E8V1W8"/>
<dbReference type="EMBL" id="CP002467">
    <property type="protein sequence ID" value="ADV83456.1"/>
    <property type="molecule type" value="Genomic_DNA"/>
</dbReference>
<feature type="transmembrane region" description="Helical" evidence="3">
    <location>
        <begin position="134"/>
        <end position="152"/>
    </location>
</feature>
<name>E8V1W8_TERSS</name>
<dbReference type="GO" id="GO:0043709">
    <property type="term" value="P:cell adhesion involved in single-species biofilm formation"/>
    <property type="evidence" value="ECO:0007669"/>
    <property type="project" value="TreeGrafter"/>
</dbReference>
<dbReference type="Proteomes" id="UP000006844">
    <property type="component" value="Chromosome"/>
</dbReference>
<feature type="transmembrane region" description="Helical" evidence="3">
    <location>
        <begin position="6"/>
        <end position="29"/>
    </location>
</feature>
<sequence>MPTVFQGAGLLGAEIPLSALGALLLLILYRGLRDEPFLRSWMIFEFSQTAFLSGDLFLLFHESLTAGQQVIRTATFLIGGLGPIFFLQGFREAVGRPLSLKNRMYISLLSLGSGVILASAVLRKGQVESLHLTIFGDLAMTGAALYIAIVGIRQKATRVLAIGGGLKFLSLVPKFLLATAFLSQSAGALGKPDPQASVYLWVLLLQSATSGLMILGMVDVVDHKHQRIRQTLDQTMEQLTAANLELDHLAGIDPLTNLANRRTLERHLAIEWRRAVRGERDSLSIIAIDVDHFKELNDTYGHPAGDDYLKMLAVMLREIFRREEDLVARVGGDEFVVLLTGIDASAVQSLAERTRSQMEASSSHCTLSIGWVTVKPTPELRPDALLRTADQALYRAKQNGRNHVSCFP</sequence>
<evidence type="ECO:0000313" key="5">
    <source>
        <dbReference type="EMBL" id="ADV83456.1"/>
    </source>
</evidence>
<reference evidence="5 6" key="1">
    <citation type="journal article" date="2012" name="Stand. Genomic Sci.">
        <title>Complete genome sequence of Terriglobus saanensis type strain SP1PR4(T), an Acidobacteria from tundra soil.</title>
        <authorList>
            <person name="Rawat S.R."/>
            <person name="Mannisto M.K."/>
            <person name="Starovoytov V."/>
            <person name="Goodwin L."/>
            <person name="Nolan M."/>
            <person name="Hauser L."/>
            <person name="Land M."/>
            <person name="Davenport K.W."/>
            <person name="Woyke T."/>
            <person name="Haggblom M.M."/>
        </authorList>
    </citation>
    <scope>NUCLEOTIDE SEQUENCE</scope>
    <source>
        <strain evidence="6">ATCC BAA-1853 / DSM 23119 / SP1PR4</strain>
    </source>
</reference>
<dbReference type="Gene3D" id="3.30.70.270">
    <property type="match status" value="1"/>
</dbReference>
<evidence type="ECO:0000313" key="6">
    <source>
        <dbReference type="Proteomes" id="UP000006844"/>
    </source>
</evidence>
<proteinExistence type="predicted"/>